<dbReference type="Proteomes" id="UP000789525">
    <property type="component" value="Unassembled WGS sequence"/>
</dbReference>
<name>A0ACA9JYG9_9GLOM</name>
<sequence length="196" mass="23005">MSSEDPGEISLSELLKNPNPLARNPLQIGQSIFYDPNEEDFHKILQTLQFQCEQENEKLNKNANTRIRVLGELSVRKHVHETVKQYKKALPQLIREVKDTKEQITRERETLNLNNAIHQILSERLEQLVDKRVTRESEIRYGTYFLSSFTFSILRSVITSSSDLRERLENVQNSFNELIKELNNFVEQNFEKKKSA</sequence>
<evidence type="ECO:0000313" key="2">
    <source>
        <dbReference type="Proteomes" id="UP000789525"/>
    </source>
</evidence>
<accession>A0ACA9JYG9</accession>
<protein>
    <submittedName>
        <fullName evidence="1">3817_t:CDS:1</fullName>
    </submittedName>
</protein>
<gene>
    <name evidence="1" type="ORF">ACOLOM_LOCUS316</name>
</gene>
<reference evidence="1" key="1">
    <citation type="submission" date="2021-06" db="EMBL/GenBank/DDBJ databases">
        <authorList>
            <person name="Kallberg Y."/>
            <person name="Tangrot J."/>
            <person name="Rosling A."/>
        </authorList>
    </citation>
    <scope>NUCLEOTIDE SEQUENCE</scope>
    <source>
        <strain evidence="1">CL356</strain>
    </source>
</reference>
<evidence type="ECO:0000313" key="1">
    <source>
        <dbReference type="EMBL" id="CAG8442399.1"/>
    </source>
</evidence>
<keyword evidence="2" id="KW-1185">Reference proteome</keyword>
<comment type="caution">
    <text evidence="1">The sequence shown here is derived from an EMBL/GenBank/DDBJ whole genome shotgun (WGS) entry which is preliminary data.</text>
</comment>
<dbReference type="EMBL" id="CAJVPT010000303">
    <property type="protein sequence ID" value="CAG8442399.1"/>
    <property type="molecule type" value="Genomic_DNA"/>
</dbReference>
<proteinExistence type="predicted"/>
<organism evidence="1 2">
    <name type="scientific">Acaulospora colombiana</name>
    <dbReference type="NCBI Taxonomy" id="27376"/>
    <lineage>
        <taxon>Eukaryota</taxon>
        <taxon>Fungi</taxon>
        <taxon>Fungi incertae sedis</taxon>
        <taxon>Mucoromycota</taxon>
        <taxon>Glomeromycotina</taxon>
        <taxon>Glomeromycetes</taxon>
        <taxon>Diversisporales</taxon>
        <taxon>Acaulosporaceae</taxon>
        <taxon>Acaulospora</taxon>
    </lineage>
</organism>